<dbReference type="HAMAP" id="MF_03038">
    <property type="entry name" value="NUBP1"/>
    <property type="match status" value="1"/>
</dbReference>
<dbReference type="InterPro" id="IPR033756">
    <property type="entry name" value="YlxH/NBP35"/>
</dbReference>
<dbReference type="Gene3D" id="3.40.50.300">
    <property type="entry name" value="P-loop containing nucleotide triphosphate hydrolases"/>
    <property type="match status" value="1"/>
</dbReference>
<dbReference type="InterPro" id="IPR027417">
    <property type="entry name" value="P-loop_NTPase"/>
</dbReference>
<evidence type="ECO:0000256" key="8">
    <source>
        <dbReference type="ARBA" id="ARBA00023004"/>
    </source>
</evidence>
<evidence type="ECO:0000256" key="12">
    <source>
        <dbReference type="SAM" id="MobiDB-lite"/>
    </source>
</evidence>
<keyword evidence="6 11" id="KW-0547">Nucleotide-binding</keyword>
<dbReference type="InterPro" id="IPR028601">
    <property type="entry name" value="NUBP1/Nbp35"/>
</dbReference>
<dbReference type="OrthoDB" id="1741334at2759"/>
<accession>A0A3M7TA81</accession>
<dbReference type="AlphaFoldDB" id="A0A3M7TA81"/>
<feature type="binding site" evidence="11">
    <location>
        <position position="34"/>
    </location>
    <ligand>
        <name>[4Fe-4S] cluster</name>
        <dbReference type="ChEBI" id="CHEBI:49883"/>
        <label>1</label>
    </ligand>
</feature>
<dbReference type="EMBL" id="REGN01000046">
    <property type="protein sequence ID" value="RNA44875.1"/>
    <property type="molecule type" value="Genomic_DNA"/>
</dbReference>
<keyword evidence="5 11" id="KW-0479">Metal-binding</keyword>
<comment type="subcellular location">
    <subcellularLocation>
        <location evidence="2 11">Cytoplasm</location>
    </subcellularLocation>
    <subcellularLocation>
        <location evidence="1">Nucleus</location>
    </subcellularLocation>
</comment>
<dbReference type="SUPFAM" id="SSF52540">
    <property type="entry name" value="P-loop containing nucleoside triphosphate hydrolases"/>
    <property type="match status" value="1"/>
</dbReference>
<dbReference type="FunFam" id="3.40.50.300:FF:000427">
    <property type="entry name" value="Cytosolic Fe-S cluster assembly factor NUBP1"/>
    <property type="match status" value="1"/>
</dbReference>
<comment type="cofactor">
    <cofactor evidence="11">
        <name>[4Fe-4S] cluster</name>
        <dbReference type="ChEBI" id="CHEBI:49883"/>
    </cofactor>
    <text evidence="11">Binds 4 [4Fe-4S] clusters per heterotetramer. Contains two stable clusters in the N-termini of NUBP1 and two labile, bridging clusters between subunits of the NUBP1-NUBP2 heterotetramer.</text>
</comment>
<dbReference type="HAMAP" id="MF_02040">
    <property type="entry name" value="Mrp_NBP35"/>
    <property type="match status" value="1"/>
</dbReference>
<dbReference type="CDD" id="cd02037">
    <property type="entry name" value="Mrp_NBP35"/>
    <property type="match status" value="1"/>
</dbReference>
<feature type="region of interest" description="Disordered" evidence="12">
    <location>
        <begin position="1"/>
        <end position="30"/>
    </location>
</feature>
<evidence type="ECO:0000256" key="4">
    <source>
        <dbReference type="ARBA" id="ARBA00022490"/>
    </source>
</evidence>
<keyword evidence="8 11" id="KW-0408">Iron</keyword>
<comment type="caution">
    <text evidence="13">The sequence shown here is derived from an EMBL/GenBank/DDBJ whole genome shotgun (WGS) entry which is preliminary data.</text>
</comment>
<dbReference type="GO" id="GO:0005524">
    <property type="term" value="F:ATP binding"/>
    <property type="evidence" value="ECO:0007669"/>
    <property type="project" value="UniProtKB-KW"/>
</dbReference>
<evidence type="ECO:0000256" key="3">
    <source>
        <dbReference type="ARBA" id="ARBA00022485"/>
    </source>
</evidence>
<dbReference type="PANTHER" id="PTHR23264:SF35">
    <property type="entry name" value="CYTOSOLIC FE-S CLUSTER ASSEMBLY FACTOR NUBP1"/>
    <property type="match status" value="1"/>
</dbReference>
<reference evidence="13 14" key="1">
    <citation type="journal article" date="2018" name="Sci. Rep.">
        <title>Genomic signatures of local adaptation to the degree of environmental predictability in rotifers.</title>
        <authorList>
            <person name="Franch-Gras L."/>
            <person name="Hahn C."/>
            <person name="Garcia-Roger E.M."/>
            <person name="Carmona M.J."/>
            <person name="Serra M."/>
            <person name="Gomez A."/>
        </authorList>
    </citation>
    <scope>NUCLEOTIDE SEQUENCE [LARGE SCALE GENOMIC DNA]</scope>
    <source>
        <strain evidence="13">HYR1</strain>
    </source>
</reference>
<dbReference type="Pfam" id="PF10609">
    <property type="entry name" value="ParA"/>
    <property type="match status" value="1"/>
</dbReference>
<keyword evidence="3 11" id="KW-0004">4Fe-4S</keyword>
<evidence type="ECO:0000256" key="11">
    <source>
        <dbReference type="HAMAP-Rule" id="MF_03038"/>
    </source>
</evidence>
<gene>
    <name evidence="13" type="ORF">BpHYR1_034826</name>
</gene>
<evidence type="ECO:0000256" key="9">
    <source>
        <dbReference type="ARBA" id="ARBA00023014"/>
    </source>
</evidence>
<sequence>MSDDSNNTMSQEVPEHCPGTQSSQAGKSSACQGCPNQNICASGQANQPDPDIEVIKDHLKNIKYKILVLSGKGGVGKSTVCGQISYALAAQYESQNKQIGALDIDICGPSLPQVFGVQGEQVHQSGSGWSPIFVDENLSLMSIGFLLPSLEDAVIWRGPKKNGMIKQFLRDVDWEELEYLLVDTPPGTSDEHLSIVQYLKPAGLTGAIIVTTPQEVSLLDVRKEITFCKKVGVPIIGVVENMSGFACPKCKIESKIFPPSTGGAEKMCEEMNVTFLGKVPIDPLIGQCCDEGKSFVKEFPNSPASLAYKNIITKIEKYTELNGE</sequence>
<dbReference type="PANTHER" id="PTHR23264">
    <property type="entry name" value="NUCLEOTIDE-BINDING PROTEIN NBP35 YEAST -RELATED"/>
    <property type="match status" value="1"/>
</dbReference>
<dbReference type="GO" id="GO:0046872">
    <property type="term" value="F:metal ion binding"/>
    <property type="evidence" value="ECO:0007669"/>
    <property type="project" value="UniProtKB-KW"/>
</dbReference>
<dbReference type="GO" id="GO:0140663">
    <property type="term" value="F:ATP-dependent FeS chaperone activity"/>
    <property type="evidence" value="ECO:0007669"/>
    <property type="project" value="InterPro"/>
</dbReference>
<evidence type="ECO:0000256" key="1">
    <source>
        <dbReference type="ARBA" id="ARBA00004123"/>
    </source>
</evidence>
<comment type="subunit">
    <text evidence="11">Heterotetramer of 2 NUBP1 and 2 NUBP2 chains.</text>
</comment>
<proteinExistence type="inferred from homology"/>
<protein>
    <recommendedName>
        <fullName evidence="11">Cytosolic Fe-S cluster assembly factor NUBP1 homolog</fullName>
    </recommendedName>
</protein>
<evidence type="ECO:0000256" key="6">
    <source>
        <dbReference type="ARBA" id="ARBA00022741"/>
    </source>
</evidence>
<name>A0A3M7TA81_BRAPC</name>
<evidence type="ECO:0000256" key="5">
    <source>
        <dbReference type="ARBA" id="ARBA00022723"/>
    </source>
</evidence>
<keyword evidence="14" id="KW-1185">Reference proteome</keyword>
<feature type="binding site" evidence="11">
    <location>
        <position position="250"/>
    </location>
    <ligand>
        <name>[4Fe-4S] cluster</name>
        <dbReference type="ChEBI" id="CHEBI:49883"/>
        <label>2</label>
        <note>ligand shared with heterodimeric partner</note>
    </ligand>
</feature>
<keyword evidence="7 11" id="KW-0067">ATP-binding</keyword>
<feature type="binding site" evidence="11">
    <location>
        <begin position="71"/>
        <end position="78"/>
    </location>
    <ligand>
        <name>ATP</name>
        <dbReference type="ChEBI" id="CHEBI:30616"/>
    </ligand>
</feature>
<dbReference type="GO" id="GO:0005829">
    <property type="term" value="C:cytosol"/>
    <property type="evidence" value="ECO:0007669"/>
    <property type="project" value="TreeGrafter"/>
</dbReference>
<evidence type="ECO:0000313" key="13">
    <source>
        <dbReference type="EMBL" id="RNA44875.1"/>
    </source>
</evidence>
<evidence type="ECO:0000313" key="14">
    <source>
        <dbReference type="Proteomes" id="UP000276133"/>
    </source>
</evidence>
<evidence type="ECO:0000256" key="7">
    <source>
        <dbReference type="ARBA" id="ARBA00022840"/>
    </source>
</evidence>
<dbReference type="GO" id="GO:0051539">
    <property type="term" value="F:4 iron, 4 sulfur cluster binding"/>
    <property type="evidence" value="ECO:0007669"/>
    <property type="project" value="UniProtKB-UniRule"/>
</dbReference>
<dbReference type="GO" id="GO:0005634">
    <property type="term" value="C:nucleus"/>
    <property type="evidence" value="ECO:0007669"/>
    <property type="project" value="UniProtKB-SubCell"/>
</dbReference>
<evidence type="ECO:0000256" key="2">
    <source>
        <dbReference type="ARBA" id="ARBA00004496"/>
    </source>
</evidence>
<dbReference type="STRING" id="10195.A0A3M7TA81"/>
<dbReference type="GO" id="GO:0016226">
    <property type="term" value="P:iron-sulfur cluster assembly"/>
    <property type="evidence" value="ECO:0007669"/>
    <property type="project" value="UniProtKB-UniRule"/>
</dbReference>
<keyword evidence="4 11" id="KW-0963">Cytoplasm</keyword>
<feature type="binding site" evidence="11">
    <location>
        <position position="247"/>
    </location>
    <ligand>
        <name>[4Fe-4S] cluster</name>
        <dbReference type="ChEBI" id="CHEBI:49883"/>
        <label>2</label>
        <note>ligand shared with heterodimeric partner</note>
    </ligand>
</feature>
<feature type="binding site" evidence="11">
    <location>
        <position position="17"/>
    </location>
    <ligand>
        <name>[4Fe-4S] cluster</name>
        <dbReference type="ChEBI" id="CHEBI:49883"/>
        <label>1</label>
    </ligand>
</feature>
<feature type="binding site" evidence="11">
    <location>
        <position position="31"/>
    </location>
    <ligand>
        <name>[4Fe-4S] cluster</name>
        <dbReference type="ChEBI" id="CHEBI:49883"/>
        <label>1</label>
    </ligand>
</feature>
<keyword evidence="9 11" id="KW-0411">Iron-sulfur</keyword>
<evidence type="ECO:0000256" key="10">
    <source>
        <dbReference type="ARBA" id="ARBA00054528"/>
    </source>
</evidence>
<organism evidence="13 14">
    <name type="scientific">Brachionus plicatilis</name>
    <name type="common">Marine rotifer</name>
    <name type="synonym">Brachionus muelleri</name>
    <dbReference type="NCBI Taxonomy" id="10195"/>
    <lineage>
        <taxon>Eukaryota</taxon>
        <taxon>Metazoa</taxon>
        <taxon>Spiralia</taxon>
        <taxon>Gnathifera</taxon>
        <taxon>Rotifera</taxon>
        <taxon>Eurotatoria</taxon>
        <taxon>Monogononta</taxon>
        <taxon>Pseudotrocha</taxon>
        <taxon>Ploima</taxon>
        <taxon>Brachionidae</taxon>
        <taxon>Brachionus</taxon>
    </lineage>
</organism>
<feature type="compositionally biased region" description="Polar residues" evidence="12">
    <location>
        <begin position="19"/>
        <end position="30"/>
    </location>
</feature>
<feature type="compositionally biased region" description="Polar residues" evidence="12">
    <location>
        <begin position="1"/>
        <end position="11"/>
    </location>
</feature>
<feature type="binding site" evidence="11">
    <location>
        <position position="40"/>
    </location>
    <ligand>
        <name>[4Fe-4S] cluster</name>
        <dbReference type="ChEBI" id="CHEBI:49883"/>
        <label>1</label>
    </ligand>
</feature>
<dbReference type="InterPro" id="IPR019591">
    <property type="entry name" value="Mrp/NBP35_ATP-bd"/>
</dbReference>
<comment type="function">
    <text evidence="10">Component of the cytosolic iron-sulfur (Fe/S) protein assembly (CIA) machinery. Required for maturation of extramitochondrial Fe-S proteins. The NUBP1-NUBP2 heterotetramer forms a Fe-S scaffold complex, mediating the de novo assembly of an Fe-S cluster and its transfer to target apoproteins. Implicated in the regulation of centrosome duplication. Negatively regulates cilium formation and structure.</text>
</comment>
<comment type="similarity">
    <text evidence="11">Belongs to the Mrp/NBP35 ATP-binding proteins family. NUBP1/NBP35 subfamily.</text>
</comment>
<dbReference type="Proteomes" id="UP000276133">
    <property type="component" value="Unassembled WGS sequence"/>
</dbReference>